<organism evidence="1 2">
    <name type="scientific">Candidatus Wildermuthbacteria bacterium RIFCSPHIGHO2_12_FULL_40_12</name>
    <dbReference type="NCBI Taxonomy" id="1802457"/>
    <lineage>
        <taxon>Bacteria</taxon>
        <taxon>Candidatus Wildermuthiibacteriota</taxon>
    </lineage>
</organism>
<name>A0A1G2RDD0_9BACT</name>
<dbReference type="STRING" id="1802457.A3F15_00140"/>
<protein>
    <submittedName>
        <fullName evidence="1">F420-0--gamma-glutamyl ligase</fullName>
    </submittedName>
</protein>
<evidence type="ECO:0000313" key="1">
    <source>
        <dbReference type="EMBL" id="OHA70866.1"/>
    </source>
</evidence>
<dbReference type="Proteomes" id="UP000177078">
    <property type="component" value="Unassembled WGS sequence"/>
</dbReference>
<evidence type="ECO:0000313" key="2">
    <source>
        <dbReference type="Proteomes" id="UP000177078"/>
    </source>
</evidence>
<dbReference type="SUPFAM" id="SSF144010">
    <property type="entry name" value="CofE-like"/>
    <property type="match status" value="1"/>
</dbReference>
<sequence>MELSPNPGKNLIIDVNGRKYARYPLRTHVLGPSDNIVETVERYVKEYLQKGDTVFMGERSVAATQGRTYPIDQVKPSRLAFFLVKFVTKSPYGIGLGSPQTMQLAIEEVGIPRLLLAGFVALLTKPFGIKGLFYTIAGPQAKAIDGAASYVIPPYNTHVTKAPLHPYKVAQEVSDRIGAPFAIVDACDIGAWIVGVSRGVNKGAIIGALKDNPLGQSKEQTPIGILREVPD</sequence>
<dbReference type="GO" id="GO:0016874">
    <property type="term" value="F:ligase activity"/>
    <property type="evidence" value="ECO:0007669"/>
    <property type="project" value="UniProtKB-KW"/>
</dbReference>
<keyword evidence="1" id="KW-0436">Ligase</keyword>
<proteinExistence type="predicted"/>
<dbReference type="AlphaFoldDB" id="A0A1G2RDD0"/>
<comment type="caution">
    <text evidence="1">The sequence shown here is derived from an EMBL/GenBank/DDBJ whole genome shotgun (WGS) entry which is preliminary data.</text>
</comment>
<accession>A0A1G2RDD0</accession>
<gene>
    <name evidence="1" type="ORF">A3F15_00140</name>
</gene>
<dbReference type="EMBL" id="MHUC01000016">
    <property type="protein sequence ID" value="OHA70866.1"/>
    <property type="molecule type" value="Genomic_DNA"/>
</dbReference>
<reference evidence="1 2" key="1">
    <citation type="journal article" date="2016" name="Nat. Commun.">
        <title>Thousands of microbial genomes shed light on interconnected biogeochemical processes in an aquifer system.</title>
        <authorList>
            <person name="Anantharaman K."/>
            <person name="Brown C.T."/>
            <person name="Hug L.A."/>
            <person name="Sharon I."/>
            <person name="Castelle C.J."/>
            <person name="Probst A.J."/>
            <person name="Thomas B.C."/>
            <person name="Singh A."/>
            <person name="Wilkins M.J."/>
            <person name="Karaoz U."/>
            <person name="Brodie E.L."/>
            <person name="Williams K.H."/>
            <person name="Hubbard S.S."/>
            <person name="Banfield J.F."/>
        </authorList>
    </citation>
    <scope>NUCLEOTIDE SEQUENCE [LARGE SCALE GENOMIC DNA]</scope>
</reference>